<evidence type="ECO:0000313" key="11">
    <source>
        <dbReference type="Proteomes" id="UP000005631"/>
    </source>
</evidence>
<organism evidence="10 11">
    <name type="scientific">Owenweeksia hongkongensis (strain DSM 17368 / CIP 108786 / JCM 12287 / NRRL B-23963 / UST20020801)</name>
    <dbReference type="NCBI Taxonomy" id="926562"/>
    <lineage>
        <taxon>Bacteria</taxon>
        <taxon>Pseudomonadati</taxon>
        <taxon>Bacteroidota</taxon>
        <taxon>Flavobacteriia</taxon>
        <taxon>Flavobacteriales</taxon>
        <taxon>Owenweeksiaceae</taxon>
        <taxon>Owenweeksia</taxon>
    </lineage>
</organism>
<feature type="domain" description="3-deoxy-D-manno-octulosonic-acid transferase N-terminal" evidence="9">
    <location>
        <begin position="66"/>
        <end position="227"/>
    </location>
</feature>
<dbReference type="EMBL" id="CP003156">
    <property type="protein sequence ID" value="AEV32661.1"/>
    <property type="molecule type" value="Genomic_DNA"/>
</dbReference>
<dbReference type="Gene3D" id="3.40.50.11720">
    <property type="entry name" value="3-Deoxy-D-manno-octulosonic-acid transferase, N-terminal domain"/>
    <property type="match status" value="1"/>
</dbReference>
<dbReference type="Gene3D" id="3.40.50.2000">
    <property type="entry name" value="Glycogen Phosphorylase B"/>
    <property type="match status" value="1"/>
</dbReference>
<dbReference type="EC" id="2.4.99.12" evidence="2 8"/>
<dbReference type="PANTHER" id="PTHR42755">
    <property type="entry name" value="3-DEOXY-MANNO-OCTULOSONATE CYTIDYLYLTRANSFERASE"/>
    <property type="match status" value="1"/>
</dbReference>
<dbReference type="GO" id="GO:0009244">
    <property type="term" value="P:lipopolysaccharide core region biosynthetic process"/>
    <property type="evidence" value="ECO:0007669"/>
    <property type="project" value="UniProtKB-UniRule"/>
</dbReference>
<dbReference type="InterPro" id="IPR007507">
    <property type="entry name" value="Glycos_transf_N"/>
</dbReference>
<dbReference type="STRING" id="926562.Oweho_1673"/>
<evidence type="ECO:0000256" key="6">
    <source>
        <dbReference type="ARBA" id="ARBA00049183"/>
    </source>
</evidence>
<evidence type="ECO:0000256" key="1">
    <source>
        <dbReference type="ARBA" id="ARBA00004713"/>
    </source>
</evidence>
<keyword evidence="11" id="KW-1185">Reference proteome</keyword>
<keyword evidence="8" id="KW-0448">Lipopolysaccharide biosynthesis</keyword>
<keyword evidence="8" id="KW-1003">Cell membrane</keyword>
<feature type="active site" description="Proton acceptor" evidence="7">
    <location>
        <position position="81"/>
    </location>
</feature>
<evidence type="ECO:0000259" key="9">
    <source>
        <dbReference type="Pfam" id="PF04413"/>
    </source>
</evidence>
<evidence type="ECO:0000313" key="10">
    <source>
        <dbReference type="EMBL" id="AEV32661.1"/>
    </source>
</evidence>
<comment type="similarity">
    <text evidence="8">Belongs to the glycosyltransferase group 1 family.</text>
</comment>
<dbReference type="RefSeq" id="WP_014202017.1">
    <property type="nucleotide sequence ID" value="NC_016599.1"/>
</dbReference>
<dbReference type="InterPro" id="IPR038107">
    <property type="entry name" value="Glycos_transf_N_sf"/>
</dbReference>
<dbReference type="Pfam" id="PF04413">
    <property type="entry name" value="Glycos_transf_N"/>
    <property type="match status" value="1"/>
</dbReference>
<dbReference type="AlphaFoldDB" id="G8R021"/>
<comment type="function">
    <text evidence="8">Involved in lipopolysaccharide (LPS) biosynthesis. Catalyzes the transfer of 3-deoxy-D-manno-octulosonate (Kdo) residue(s) from CMP-Kdo to lipid IV(A), the tetraacyldisaccharide-1,4'-bisphosphate precursor of lipid A.</text>
</comment>
<dbReference type="GO" id="GO:0043842">
    <property type="term" value="F:Kdo transferase activity"/>
    <property type="evidence" value="ECO:0007669"/>
    <property type="project" value="UniProtKB-EC"/>
</dbReference>
<dbReference type="SUPFAM" id="SSF53756">
    <property type="entry name" value="UDP-Glycosyltransferase/glycogen phosphorylase"/>
    <property type="match status" value="1"/>
</dbReference>
<proteinExistence type="inferred from homology"/>
<dbReference type="PATRIC" id="fig|926562.3.peg.1676"/>
<sequence>MDTSDIWNPIHWWQSLLLRLMYLNFYNWAMHLFGASLGLVGKFNDKLKAGYEGRKNLFPRLEKALDGETKIIWFHAASLGEAEQAVPILEAVRKEYNQHKILLTFFSPSGMDHFKRKDLADFVFYLPLDTKSNARKFLDIVKPGLAFFVKYEIWPNFFREVKHRGIPLIIAPAVFLPDFFYFKNPHKKHFIPLLKGADQILVQDENSQKLLAEHGVKSNICGDSRFDRVLQNAATPFEDKILHDFTQNATTLIGGSTWQKGEEILAEVLKANPDLKMIIAPHNIKEENIKRVSDLFKPYGAFRYSQAGHQTTESRVCIIDNIGLLSRLYRYGDMAYIGGAFGKGIHNSLEAAAYGLPLFFGPNHQTFIEPQLMLKEGFATEIKGANDLQKVLNPMLKDKTHLKILQQQARTFVEQNSGSVDKVMLSFNTLLPK</sequence>
<dbReference type="eggNOG" id="COG1519">
    <property type="taxonomic scope" value="Bacteria"/>
</dbReference>
<dbReference type="Proteomes" id="UP000005631">
    <property type="component" value="Chromosome"/>
</dbReference>
<dbReference type="OrthoDB" id="9789797at2"/>
<keyword evidence="4 8" id="KW-0808">Transferase</keyword>
<evidence type="ECO:0000256" key="7">
    <source>
        <dbReference type="PIRSR" id="PIRSR639901-1"/>
    </source>
</evidence>
<reference evidence="10 11" key="1">
    <citation type="journal article" date="2012" name="Stand. Genomic Sci.">
        <title>Genome sequence of the orange-pigmented seawater bacterium Owenweeksia hongkongensis type strain (UST20020801(T)).</title>
        <authorList>
            <person name="Riedel T."/>
            <person name="Held B."/>
            <person name="Nolan M."/>
            <person name="Lucas S."/>
            <person name="Lapidus A."/>
            <person name="Tice H."/>
            <person name="Del Rio T.G."/>
            <person name="Cheng J.F."/>
            <person name="Han C."/>
            <person name="Tapia R."/>
            <person name="Goodwin L.A."/>
            <person name="Pitluck S."/>
            <person name="Liolios K."/>
            <person name="Mavromatis K."/>
            <person name="Pagani I."/>
            <person name="Ivanova N."/>
            <person name="Mikhailova N."/>
            <person name="Pati A."/>
            <person name="Chen A."/>
            <person name="Palaniappan K."/>
            <person name="Rohde M."/>
            <person name="Tindall B.J."/>
            <person name="Detter J.C."/>
            <person name="Goker M."/>
            <person name="Woyke T."/>
            <person name="Bristow J."/>
            <person name="Eisen J.A."/>
            <person name="Markowitz V."/>
            <person name="Hugenholtz P."/>
            <person name="Klenk H.P."/>
            <person name="Kyrpides N.C."/>
        </authorList>
    </citation>
    <scope>NUCLEOTIDE SEQUENCE</scope>
    <source>
        <strain evidence="11">DSM 17368 / JCM 12287 / NRRL B-23963</strain>
    </source>
</reference>
<evidence type="ECO:0000256" key="5">
    <source>
        <dbReference type="ARBA" id="ARBA00031445"/>
    </source>
</evidence>
<evidence type="ECO:0000256" key="8">
    <source>
        <dbReference type="RuleBase" id="RU365103"/>
    </source>
</evidence>
<protein>
    <recommendedName>
        <fullName evidence="3 8">3-deoxy-D-manno-octulosonic acid transferase</fullName>
        <shortName evidence="8">Kdo transferase</shortName>
        <ecNumber evidence="2 8">2.4.99.12</ecNumber>
    </recommendedName>
    <alternativeName>
        <fullName evidence="5 8">Lipid IV(A) 3-deoxy-D-manno-octulosonic acid transferase</fullName>
    </alternativeName>
</protein>
<dbReference type="UniPathway" id="UPA00958"/>
<comment type="subcellular location">
    <subcellularLocation>
        <location evidence="8">Cell membrane</location>
    </subcellularLocation>
</comment>
<dbReference type="KEGG" id="oho:Oweho_1673"/>
<name>G8R021_OWEHD</name>
<dbReference type="PANTHER" id="PTHR42755:SF1">
    <property type="entry name" value="3-DEOXY-D-MANNO-OCTULOSONIC ACID TRANSFERASE, MITOCHONDRIAL-RELATED"/>
    <property type="match status" value="1"/>
</dbReference>
<comment type="catalytic activity">
    <reaction evidence="6 8">
        <text>lipid IVA (E. coli) + CMP-3-deoxy-beta-D-manno-octulosonate = alpha-Kdo-(2-&gt;6)-lipid IVA (E. coli) + CMP + H(+)</text>
        <dbReference type="Rhea" id="RHEA:28066"/>
        <dbReference type="ChEBI" id="CHEBI:15378"/>
        <dbReference type="ChEBI" id="CHEBI:58603"/>
        <dbReference type="ChEBI" id="CHEBI:60364"/>
        <dbReference type="ChEBI" id="CHEBI:60377"/>
        <dbReference type="ChEBI" id="CHEBI:85987"/>
        <dbReference type="EC" id="2.4.99.12"/>
    </reaction>
</comment>
<dbReference type="InterPro" id="IPR039901">
    <property type="entry name" value="Kdotransferase"/>
</dbReference>
<gene>
    <name evidence="10" type="ordered locus">Oweho_1673</name>
</gene>
<dbReference type="HOGENOM" id="CLU_036146_2_1_10"/>
<comment type="pathway">
    <text evidence="1 8">Bacterial outer membrane biogenesis; LPS core biosynthesis.</text>
</comment>
<keyword evidence="8" id="KW-0472">Membrane</keyword>
<evidence type="ECO:0000256" key="3">
    <source>
        <dbReference type="ARBA" id="ARBA00019077"/>
    </source>
</evidence>
<dbReference type="GO" id="GO:0005886">
    <property type="term" value="C:plasma membrane"/>
    <property type="evidence" value="ECO:0007669"/>
    <property type="project" value="UniProtKB-SubCell"/>
</dbReference>
<accession>G8R021</accession>
<evidence type="ECO:0000256" key="4">
    <source>
        <dbReference type="ARBA" id="ARBA00022679"/>
    </source>
</evidence>
<dbReference type="GO" id="GO:0009245">
    <property type="term" value="P:lipid A biosynthetic process"/>
    <property type="evidence" value="ECO:0007669"/>
    <property type="project" value="TreeGrafter"/>
</dbReference>
<evidence type="ECO:0000256" key="2">
    <source>
        <dbReference type="ARBA" id="ARBA00012621"/>
    </source>
</evidence>